<dbReference type="InterPro" id="IPR036662">
    <property type="entry name" value="PTS_EIIA_man-typ_sf"/>
</dbReference>
<evidence type="ECO:0000256" key="3">
    <source>
        <dbReference type="ARBA" id="ARBA00022490"/>
    </source>
</evidence>
<keyword evidence="7" id="KW-0418">Kinase</keyword>
<gene>
    <name evidence="9" type="ORF">DS742_06985</name>
</gene>
<comment type="caution">
    <text evidence="9">The sequence shown here is derived from an EMBL/GenBank/DDBJ whole genome shotgun (WGS) entry which is preliminary data.</text>
</comment>
<name>A0A3E2NF90_9FIRM</name>
<evidence type="ECO:0000256" key="1">
    <source>
        <dbReference type="ARBA" id="ARBA00004496"/>
    </source>
</evidence>
<evidence type="ECO:0000313" key="10">
    <source>
        <dbReference type="Proteomes" id="UP000260680"/>
    </source>
</evidence>
<dbReference type="PANTHER" id="PTHR33799:SF1">
    <property type="entry name" value="PTS SYSTEM MANNOSE-SPECIFIC EIIAB COMPONENT-RELATED"/>
    <property type="match status" value="1"/>
</dbReference>
<dbReference type="PANTHER" id="PTHR33799">
    <property type="entry name" value="PTS PERMEASE-RELATED-RELATED"/>
    <property type="match status" value="1"/>
</dbReference>
<evidence type="ECO:0000256" key="4">
    <source>
        <dbReference type="ARBA" id="ARBA00022597"/>
    </source>
</evidence>
<keyword evidence="4" id="KW-0762">Sugar transport</keyword>
<organism evidence="9 10">
    <name type="scientific">Lacrimispora amygdalina</name>
    <dbReference type="NCBI Taxonomy" id="253257"/>
    <lineage>
        <taxon>Bacteria</taxon>
        <taxon>Bacillati</taxon>
        <taxon>Bacillota</taxon>
        <taxon>Clostridia</taxon>
        <taxon>Lachnospirales</taxon>
        <taxon>Lachnospiraceae</taxon>
        <taxon>Lacrimispora</taxon>
    </lineage>
</organism>
<dbReference type="InterPro" id="IPR033887">
    <property type="entry name" value="PTS_IIA_man"/>
</dbReference>
<dbReference type="GO" id="GO:0009401">
    <property type="term" value="P:phosphoenolpyruvate-dependent sugar phosphotransferase system"/>
    <property type="evidence" value="ECO:0007669"/>
    <property type="project" value="UniProtKB-KW"/>
</dbReference>
<evidence type="ECO:0000313" key="9">
    <source>
        <dbReference type="EMBL" id="RFZ79623.1"/>
    </source>
</evidence>
<accession>A0A3E2NF90</accession>
<dbReference type="SUPFAM" id="SSF53062">
    <property type="entry name" value="PTS system fructose IIA component-like"/>
    <property type="match status" value="1"/>
</dbReference>
<keyword evidence="3" id="KW-0963">Cytoplasm</keyword>
<dbReference type="Gene3D" id="3.40.50.510">
    <property type="entry name" value="Phosphotransferase system, mannose-type IIA component"/>
    <property type="match status" value="1"/>
</dbReference>
<dbReference type="GO" id="GO:0016020">
    <property type="term" value="C:membrane"/>
    <property type="evidence" value="ECO:0007669"/>
    <property type="project" value="InterPro"/>
</dbReference>
<evidence type="ECO:0000256" key="2">
    <source>
        <dbReference type="ARBA" id="ARBA00022448"/>
    </source>
</evidence>
<comment type="subcellular location">
    <subcellularLocation>
        <location evidence="1">Cytoplasm</location>
    </subcellularLocation>
</comment>
<keyword evidence="2" id="KW-0813">Transport</keyword>
<dbReference type="EMBL" id="QOHO01000020">
    <property type="protein sequence ID" value="RFZ79623.1"/>
    <property type="molecule type" value="Genomic_DNA"/>
</dbReference>
<dbReference type="PROSITE" id="PS51096">
    <property type="entry name" value="PTS_EIIA_TYPE_4"/>
    <property type="match status" value="1"/>
</dbReference>
<feature type="domain" description="PTS EIIA type-4" evidence="8">
    <location>
        <begin position="8"/>
        <end position="138"/>
    </location>
</feature>
<protein>
    <submittedName>
        <fullName evidence="9">PTS fructose transporter subunit IIA</fullName>
    </submittedName>
</protein>
<dbReference type="CDD" id="cd00006">
    <property type="entry name" value="PTS_IIA_man"/>
    <property type="match status" value="1"/>
</dbReference>
<evidence type="ECO:0000256" key="7">
    <source>
        <dbReference type="ARBA" id="ARBA00022777"/>
    </source>
</evidence>
<dbReference type="InterPro" id="IPR051471">
    <property type="entry name" value="Bacterial_PTS_sugar_comp"/>
</dbReference>
<evidence type="ECO:0000256" key="6">
    <source>
        <dbReference type="ARBA" id="ARBA00022683"/>
    </source>
</evidence>
<keyword evidence="5" id="KW-0808">Transferase</keyword>
<evidence type="ECO:0000259" key="8">
    <source>
        <dbReference type="PROSITE" id="PS51096"/>
    </source>
</evidence>
<dbReference type="GO" id="GO:0005737">
    <property type="term" value="C:cytoplasm"/>
    <property type="evidence" value="ECO:0007669"/>
    <property type="project" value="UniProtKB-SubCell"/>
</dbReference>
<dbReference type="Proteomes" id="UP000260680">
    <property type="component" value="Unassembled WGS sequence"/>
</dbReference>
<evidence type="ECO:0000256" key="5">
    <source>
        <dbReference type="ARBA" id="ARBA00022679"/>
    </source>
</evidence>
<dbReference type="InterPro" id="IPR004701">
    <property type="entry name" value="PTS_EIIA_man-typ"/>
</dbReference>
<dbReference type="Pfam" id="PF03610">
    <property type="entry name" value="EIIA-man"/>
    <property type="match status" value="1"/>
</dbReference>
<sequence length="143" mass="15768">MRRYDMEKPQILLLTHGGWGKALTESLKMIMGSVDFVHEIPLLPEVTFAEYYAKVDEYAAGMPEKSLIFTDVFGGTTTNAGAKIGRERNIKVVSGLNAPLMIEACTQIQYTGDCNFEVVLQQGQSSIIDVISEVTKSMGKKES</sequence>
<dbReference type="OrthoDB" id="6578004at2"/>
<reference evidence="9 10" key="1">
    <citation type="submission" date="2018-07" db="EMBL/GenBank/DDBJ databases">
        <title>New species, Clostridium PI-S10-A1B.</title>
        <authorList>
            <person name="Krishna G."/>
            <person name="Summeta K."/>
            <person name="Shikha S."/>
            <person name="Prabhu P.B."/>
            <person name="Suresh K."/>
        </authorList>
    </citation>
    <scope>NUCLEOTIDE SEQUENCE [LARGE SCALE GENOMIC DNA]</scope>
    <source>
        <strain evidence="9 10">PI-S10-A1B</strain>
    </source>
</reference>
<proteinExistence type="predicted"/>
<dbReference type="GO" id="GO:0016301">
    <property type="term" value="F:kinase activity"/>
    <property type="evidence" value="ECO:0007669"/>
    <property type="project" value="UniProtKB-KW"/>
</dbReference>
<dbReference type="AlphaFoldDB" id="A0A3E2NF90"/>
<keyword evidence="6" id="KW-0598">Phosphotransferase system</keyword>